<accession>A0A7C5UW49</accession>
<organism evidence="1">
    <name type="scientific">Ignisphaera aggregans</name>
    <dbReference type="NCBI Taxonomy" id="334771"/>
    <lineage>
        <taxon>Archaea</taxon>
        <taxon>Thermoproteota</taxon>
        <taxon>Thermoprotei</taxon>
        <taxon>Desulfurococcales</taxon>
        <taxon>Desulfurococcaceae</taxon>
        <taxon>Ignisphaera</taxon>
    </lineage>
</organism>
<reference evidence="1" key="1">
    <citation type="journal article" date="2020" name="mSystems">
        <title>Genome- and Community-Level Interaction Insights into Carbon Utilization and Element Cycling Functions of Hydrothermarchaeota in Hydrothermal Sediment.</title>
        <authorList>
            <person name="Zhou Z."/>
            <person name="Liu Y."/>
            <person name="Xu W."/>
            <person name="Pan J."/>
            <person name="Luo Z.H."/>
            <person name="Li M."/>
        </authorList>
    </citation>
    <scope>NUCLEOTIDE SEQUENCE [LARGE SCALE GENOMIC DNA]</scope>
    <source>
        <strain evidence="1">SpSt-1</strain>
    </source>
</reference>
<evidence type="ECO:0000313" key="1">
    <source>
        <dbReference type="EMBL" id="HHR97208.1"/>
    </source>
</evidence>
<dbReference type="AlphaFoldDB" id="A0A7C5UW49"/>
<protein>
    <submittedName>
        <fullName evidence="1">Uncharacterized protein</fullName>
    </submittedName>
</protein>
<proteinExistence type="predicted"/>
<name>A0A7C5UW49_9CREN</name>
<sequence>MNIKTVSIVIATIMLASLTLLLLTPMIATGNTSNNTYTTPLLAGQYYEIGYVETWTESSDNSLILHVKYKITDLEWYLTEVHLAVATSLDNIPKTKTGNPIPGLFPYKAEELWTQSYEITINLTEMFELTCPTDDTTLYIAAHAVVAKVRRVRKHSADRDCLGTRYKVYK</sequence>
<comment type="caution">
    <text evidence="1">The sequence shown here is derived from an EMBL/GenBank/DDBJ whole genome shotgun (WGS) entry which is preliminary data.</text>
</comment>
<gene>
    <name evidence="1" type="ORF">ENL47_10555</name>
</gene>
<dbReference type="EMBL" id="DRUB01000212">
    <property type="protein sequence ID" value="HHR97208.1"/>
    <property type="molecule type" value="Genomic_DNA"/>
</dbReference>